<dbReference type="AlphaFoldDB" id="A0A5E7IGZ8"/>
<gene>
    <name evidence="4" type="ORF">PS880_01561</name>
</gene>
<sequence length="495" mass="54208" precursor="true">MLRIAVSIVTTMACLILSGCVSMEDRATQASALYSSGIVESNAGDFDKAQQLFTQARSQLTVDDNPPNDYFTDRYYLGVSQVDSSRAYAYFIQSSEFYSQGKDWHTPISQSDKLYRQAIEDLREGTQREVEILESKAKWKQTGRVVGATVLGIMAAMADASQTQSNMYNAQASGAGSYEVSNKATENYLEFLNSAREQGFFDMPDIEPVPLALGGSPDKHSVRFPVMPNQGYFKSIGKLINETESAQCTAFIVSKRIAITNAHCVSEGGALYWSEEEVSKLPKRHDVLLWATVDGAFKKRNLSALPGNDWAVIILDKSASDLPSLTILPGHLSEYPDKSFSHALLAGYNGDLNSGYYLTAHFGCQISGVVSGFSYTPLLGKTATEGDAIKRFFAQDLEQLKKAVDKGKSPDHAPFSISLNGGLLHNCDTYFGSSGAPILIYSREHKAYFVAGINQGQYKDLPQNGPLRNQRIGVSVSAFYPTFEVAKHIVDGNQI</sequence>
<dbReference type="Gene3D" id="1.25.40.10">
    <property type="entry name" value="Tetratricopeptide repeat domain"/>
    <property type="match status" value="1"/>
</dbReference>
<dbReference type="EMBL" id="CABVIH010000006">
    <property type="protein sequence ID" value="VVO76149.1"/>
    <property type="molecule type" value="Genomic_DNA"/>
</dbReference>
<dbReference type="PANTHER" id="PTHR15462:SF8">
    <property type="entry name" value="SERINE PROTEASE"/>
    <property type="match status" value="1"/>
</dbReference>
<keyword evidence="1 2" id="KW-0732">Signal</keyword>
<dbReference type="Gene3D" id="2.40.10.10">
    <property type="entry name" value="Trypsin-like serine proteases"/>
    <property type="match status" value="2"/>
</dbReference>
<dbReference type="InterPro" id="IPR009003">
    <property type="entry name" value="Peptidase_S1_PA"/>
</dbReference>
<protein>
    <recommendedName>
        <fullName evidence="3">Peptidase S1 domain-containing protein</fullName>
    </recommendedName>
</protein>
<reference evidence="4 5" key="1">
    <citation type="submission" date="2019-09" db="EMBL/GenBank/DDBJ databases">
        <authorList>
            <person name="Chandra G."/>
            <person name="Truman W A."/>
        </authorList>
    </citation>
    <scope>NUCLEOTIDE SEQUENCE [LARGE SCALE GENOMIC DNA]</scope>
    <source>
        <strain evidence="4">PS880</strain>
    </source>
</reference>
<dbReference type="InterPro" id="IPR001254">
    <property type="entry name" value="Trypsin_dom"/>
</dbReference>
<dbReference type="SUPFAM" id="SSF50494">
    <property type="entry name" value="Trypsin-like serine proteases"/>
    <property type="match status" value="1"/>
</dbReference>
<feature type="domain" description="Peptidase S1" evidence="3">
    <location>
        <begin position="234"/>
        <end position="319"/>
    </location>
</feature>
<proteinExistence type="predicted"/>
<dbReference type="InterPro" id="IPR043504">
    <property type="entry name" value="Peptidase_S1_PA_chymotrypsin"/>
</dbReference>
<dbReference type="Pfam" id="PF00089">
    <property type="entry name" value="Trypsin"/>
    <property type="match status" value="1"/>
</dbReference>
<dbReference type="InterPro" id="IPR050966">
    <property type="entry name" value="Glutamyl_endopeptidase"/>
</dbReference>
<accession>A0A5E7IGZ8</accession>
<dbReference type="OrthoDB" id="5728320at2"/>
<dbReference type="Proteomes" id="UP000375525">
    <property type="component" value="Unassembled WGS sequence"/>
</dbReference>
<dbReference type="GO" id="GO:0004252">
    <property type="term" value="F:serine-type endopeptidase activity"/>
    <property type="evidence" value="ECO:0007669"/>
    <property type="project" value="InterPro"/>
</dbReference>
<dbReference type="InterPro" id="IPR011990">
    <property type="entry name" value="TPR-like_helical_dom_sf"/>
</dbReference>
<feature type="chain" id="PRO_5022891569" description="Peptidase S1 domain-containing protein" evidence="2">
    <location>
        <begin position="24"/>
        <end position="495"/>
    </location>
</feature>
<evidence type="ECO:0000313" key="4">
    <source>
        <dbReference type="EMBL" id="VVO76149.1"/>
    </source>
</evidence>
<feature type="signal peptide" evidence="2">
    <location>
        <begin position="1"/>
        <end position="23"/>
    </location>
</feature>
<evidence type="ECO:0000259" key="3">
    <source>
        <dbReference type="Pfam" id="PF00089"/>
    </source>
</evidence>
<dbReference type="PROSITE" id="PS51257">
    <property type="entry name" value="PROKAR_LIPOPROTEIN"/>
    <property type="match status" value="1"/>
</dbReference>
<evidence type="ECO:0000256" key="1">
    <source>
        <dbReference type="ARBA" id="ARBA00022729"/>
    </source>
</evidence>
<evidence type="ECO:0000256" key="2">
    <source>
        <dbReference type="SAM" id="SignalP"/>
    </source>
</evidence>
<evidence type="ECO:0000313" key="5">
    <source>
        <dbReference type="Proteomes" id="UP000375525"/>
    </source>
</evidence>
<organism evidence="4 5">
    <name type="scientific">Pseudomonas fluorescens</name>
    <dbReference type="NCBI Taxonomy" id="294"/>
    <lineage>
        <taxon>Bacteria</taxon>
        <taxon>Pseudomonadati</taxon>
        <taxon>Pseudomonadota</taxon>
        <taxon>Gammaproteobacteria</taxon>
        <taxon>Pseudomonadales</taxon>
        <taxon>Pseudomonadaceae</taxon>
        <taxon>Pseudomonas</taxon>
    </lineage>
</organism>
<name>A0A5E7IGZ8_PSEFL</name>
<dbReference type="GO" id="GO:0006508">
    <property type="term" value="P:proteolysis"/>
    <property type="evidence" value="ECO:0007669"/>
    <property type="project" value="InterPro"/>
</dbReference>
<dbReference type="PANTHER" id="PTHR15462">
    <property type="entry name" value="SERINE PROTEASE"/>
    <property type="match status" value="1"/>
</dbReference>